<evidence type="ECO:0000256" key="3">
    <source>
        <dbReference type="ARBA" id="ARBA00022898"/>
    </source>
</evidence>
<dbReference type="PANTHER" id="PTHR10314">
    <property type="entry name" value="CYSTATHIONINE BETA-SYNTHASE"/>
    <property type="match status" value="1"/>
</dbReference>
<organism evidence="5">
    <name type="scientific">Sexangularia sp. CB-2014</name>
    <dbReference type="NCBI Taxonomy" id="1486929"/>
    <lineage>
        <taxon>Eukaryota</taxon>
        <taxon>Amoebozoa</taxon>
        <taxon>Tubulinea</taxon>
        <taxon>Elardia</taxon>
        <taxon>Arcellinida</taxon>
        <taxon>Arcellinida incertae sedis</taxon>
        <taxon>Sexangularia</taxon>
    </lineage>
</organism>
<dbReference type="PROSITE" id="PS00901">
    <property type="entry name" value="CYS_SYNTHASE"/>
    <property type="match status" value="1"/>
</dbReference>
<keyword evidence="3" id="KW-0663">Pyridoxal phosphate</keyword>
<dbReference type="InterPro" id="IPR050214">
    <property type="entry name" value="Cys_Synth/Cystath_Beta-Synth"/>
</dbReference>
<dbReference type="GO" id="GO:0006535">
    <property type="term" value="P:cysteine biosynthetic process from serine"/>
    <property type="evidence" value="ECO:0007669"/>
    <property type="project" value="InterPro"/>
</dbReference>
<dbReference type="InterPro" id="IPR001926">
    <property type="entry name" value="TrpB-like_PALP"/>
</dbReference>
<gene>
    <name evidence="5" type="ORF">SSP0437_LOCUS1291</name>
</gene>
<evidence type="ECO:0000259" key="4">
    <source>
        <dbReference type="Pfam" id="PF00291"/>
    </source>
</evidence>
<dbReference type="Gene3D" id="3.40.50.1100">
    <property type="match status" value="2"/>
</dbReference>
<dbReference type="Pfam" id="PF00291">
    <property type="entry name" value="PALP"/>
    <property type="match status" value="1"/>
</dbReference>
<dbReference type="FunFam" id="3.40.50.1100:FF:000003">
    <property type="entry name" value="Cystathionine beta-synthase"/>
    <property type="match status" value="1"/>
</dbReference>
<dbReference type="InterPro" id="IPR036052">
    <property type="entry name" value="TrpB-like_PALP_sf"/>
</dbReference>
<feature type="domain" description="Tryptophan synthase beta chain-like PALP" evidence="4">
    <location>
        <begin position="12"/>
        <end position="321"/>
    </location>
</feature>
<dbReference type="SUPFAM" id="SSF53686">
    <property type="entry name" value="Tryptophan synthase beta subunit-like PLP-dependent enzymes"/>
    <property type="match status" value="1"/>
</dbReference>
<name>A0A7S1V6D8_9EUKA</name>
<dbReference type="InterPro" id="IPR001216">
    <property type="entry name" value="P-phosphate_BS"/>
</dbReference>
<comment type="cofactor">
    <cofactor evidence="1">
        <name>pyridoxal 5'-phosphate</name>
        <dbReference type="ChEBI" id="CHEBI:597326"/>
    </cofactor>
</comment>
<protein>
    <recommendedName>
        <fullName evidence="4">Tryptophan synthase beta chain-like PALP domain-containing protein</fullName>
    </recommendedName>
</protein>
<evidence type="ECO:0000313" key="5">
    <source>
        <dbReference type="EMBL" id="CAD9287680.1"/>
    </source>
</evidence>
<dbReference type="CDD" id="cd01561">
    <property type="entry name" value="CBS_like"/>
    <property type="match status" value="1"/>
</dbReference>
<comment type="similarity">
    <text evidence="2">Belongs to the cysteine synthase/cystathionine beta-synthase family.</text>
</comment>
<proteinExistence type="inferred from homology"/>
<sequence>MFRRFFSVKSSISQAIGRTPIVQLSPSLVGRTDVSVLAKCEFMNPASSVKDRLGIALLRAAEESGQLQKGGVIADATSGNTGIALAMAAAAEGYKCVIVMAEQFSIERRLVMRGLGAQVVLTPAADAAMGMFAKLRELCDKHGYVNARQFESEANERYHAMTTAPEILLDTADAPPTHLIMSYGTGGTAHGVARVMRAAYGENKPLIIKLAEPAEAPMVTSGLPQERDATSGYATAPHPAWKKHAVQGWAPQTIPAVLQRGLDAGYFDGTVTVTDAESIAMARKLAHTQGIFTGISGGGAVAATLKEAATAPPGSVLLTVIADGGDRYLSTPLFEGVATEMNDEEMAISKSTPSHQL</sequence>
<evidence type="ECO:0000256" key="2">
    <source>
        <dbReference type="ARBA" id="ARBA00007103"/>
    </source>
</evidence>
<evidence type="ECO:0000256" key="1">
    <source>
        <dbReference type="ARBA" id="ARBA00001933"/>
    </source>
</evidence>
<accession>A0A7S1V6D8</accession>
<reference evidence="5" key="1">
    <citation type="submission" date="2021-01" db="EMBL/GenBank/DDBJ databases">
        <authorList>
            <person name="Corre E."/>
            <person name="Pelletier E."/>
            <person name="Niang G."/>
            <person name="Scheremetjew M."/>
            <person name="Finn R."/>
            <person name="Kale V."/>
            <person name="Holt S."/>
            <person name="Cochrane G."/>
            <person name="Meng A."/>
            <person name="Brown T."/>
            <person name="Cohen L."/>
        </authorList>
    </citation>
    <scope>NUCLEOTIDE SEQUENCE</scope>
    <source>
        <strain evidence="5">ATCC 50979</strain>
    </source>
</reference>
<dbReference type="EMBL" id="HBGL01001687">
    <property type="protein sequence ID" value="CAD9287680.1"/>
    <property type="molecule type" value="Transcribed_RNA"/>
</dbReference>
<dbReference type="AlphaFoldDB" id="A0A7S1V6D8"/>